<dbReference type="Proteomes" id="UP000000378">
    <property type="component" value="Chromosome"/>
</dbReference>
<dbReference type="GO" id="GO:0017004">
    <property type="term" value="P:cytochrome complex assembly"/>
    <property type="evidence" value="ECO:0007669"/>
    <property type="project" value="UniProtKB-KW"/>
</dbReference>
<dbReference type="PANTHER" id="PTHR30071:SF1">
    <property type="entry name" value="CYTOCHROME B_B6 PROTEIN-RELATED"/>
    <property type="match status" value="1"/>
</dbReference>
<dbReference type="KEGG" id="slp:Slip_0215"/>
<dbReference type="eggNOG" id="COG0755">
    <property type="taxonomic scope" value="Bacteria"/>
</dbReference>
<dbReference type="GO" id="GO:0020037">
    <property type="term" value="F:heme binding"/>
    <property type="evidence" value="ECO:0007669"/>
    <property type="project" value="InterPro"/>
</dbReference>
<feature type="transmembrane region" description="Helical" evidence="6">
    <location>
        <begin position="205"/>
        <end position="221"/>
    </location>
</feature>
<dbReference type="STRING" id="643648.Slip_0215"/>
<evidence type="ECO:0000313" key="9">
    <source>
        <dbReference type="Proteomes" id="UP000000378"/>
    </source>
</evidence>
<dbReference type="HOGENOM" id="CLU_049710_2_2_9"/>
<feature type="domain" description="Cytochrome c assembly protein" evidence="7">
    <location>
        <begin position="64"/>
        <end position="257"/>
    </location>
</feature>
<proteinExistence type="predicted"/>
<name>D7CJB6_SYNLT</name>
<reference evidence="9" key="1">
    <citation type="journal article" date="2010" name="Stand. Genomic Sci.">
        <title>Complete genome sequence of Syntrophothermus lipocalidus type strain (TGB-C1T).</title>
        <authorList>
            <consortium name="US DOE Joint Genome Institute (JGI-PGF)"/>
            <person name="Djao O."/>
            <person name="Zhang X."/>
            <person name="Lucas S."/>
            <person name="Lapidus A."/>
            <person name="Glavina Del Rio T."/>
            <person name="Nolan M."/>
            <person name="Tice H."/>
            <person name="Cheng J."/>
            <person name="Han C."/>
            <person name="Tapia R."/>
            <person name="Goodwin L."/>
            <person name="Pitluck S."/>
            <person name="Liolios K."/>
            <person name="Ivanova N."/>
            <person name="Mavromatis K."/>
            <person name="Mikhailova N."/>
            <person name="Ovchinnikova G."/>
            <person name="Pati A."/>
            <person name="Brambilla E."/>
            <person name="Chen A."/>
            <person name="Palaniappan K."/>
            <person name="Land M."/>
            <person name="Hauser L."/>
            <person name="Chang Y."/>
            <person name="Jeffries C."/>
            <person name="Rohde M."/>
            <person name="Sikorski J."/>
            <person name="Spring S."/>
            <person name="Goker M."/>
            <person name="Detter J."/>
            <person name="Woyke T."/>
            <person name="Bristow J."/>
            <person name="Eisen J."/>
            <person name="Markowitz V."/>
            <person name="Hugenholtz P."/>
            <person name="Kyrpides N."/>
            <person name="Klenk H."/>
        </authorList>
    </citation>
    <scope>NUCLEOTIDE SEQUENCE [LARGE SCALE GENOMIC DNA]</scope>
    <source>
        <strain evidence="9">DSM 12680 / TGB-C1</strain>
    </source>
</reference>
<keyword evidence="5 6" id="KW-0472">Membrane</keyword>
<sequence length="260" mass="29407">MPVQEMLYIVSILYFAGAVFYLLGNYSGRISFFRLALWTSAAGGFCNFLAIMMRTIVAGRLPLANGYEFILSYVFVTVLLYLILERRSGSQRAGWMVMTLAAFLIVFVMANGQAQLTEAGNLMPALKSPWLAFHVVTAVLAYAGFTLAAGMALVDVMQTKSEKRNDRVYVVVGAAFVMLTLSIVFGAVWAEQAWGTYWSWDPKEDWALISWIVYASYLHLHRRREWRGKRSNWMVIIGFLIVLFTFFGVNYLMSGLHSYA</sequence>
<feature type="transmembrane region" description="Helical" evidence="6">
    <location>
        <begin position="233"/>
        <end position="253"/>
    </location>
</feature>
<dbReference type="Pfam" id="PF01578">
    <property type="entry name" value="Cytochrom_C_asm"/>
    <property type="match status" value="1"/>
</dbReference>
<evidence type="ECO:0000313" key="8">
    <source>
        <dbReference type="EMBL" id="ADI01005.1"/>
    </source>
</evidence>
<dbReference type="InterPro" id="IPR045062">
    <property type="entry name" value="Cyt_c_biogenesis_CcsA/CcmC"/>
</dbReference>
<feature type="transmembrane region" description="Helical" evidence="6">
    <location>
        <begin position="168"/>
        <end position="190"/>
    </location>
</feature>
<dbReference type="RefSeq" id="WP_013174407.1">
    <property type="nucleotide sequence ID" value="NC_014220.1"/>
</dbReference>
<evidence type="ECO:0000256" key="2">
    <source>
        <dbReference type="ARBA" id="ARBA00022692"/>
    </source>
</evidence>
<comment type="subcellular location">
    <subcellularLocation>
        <location evidence="1">Membrane</location>
        <topology evidence="1">Multi-pass membrane protein</topology>
    </subcellularLocation>
</comment>
<organism evidence="8 9">
    <name type="scientific">Syntrophothermus lipocalidus (strain DSM 12680 / TGB-C1)</name>
    <dbReference type="NCBI Taxonomy" id="643648"/>
    <lineage>
        <taxon>Bacteria</taxon>
        <taxon>Bacillati</taxon>
        <taxon>Bacillota</taxon>
        <taxon>Clostridia</taxon>
        <taxon>Eubacteriales</taxon>
        <taxon>Syntrophomonadaceae</taxon>
        <taxon>Syntrophothermus</taxon>
    </lineage>
</organism>
<protein>
    <submittedName>
        <fullName evidence="8">Cytochrome c-type biogenesis protein CcsB</fullName>
    </submittedName>
</protein>
<keyword evidence="4 6" id="KW-1133">Transmembrane helix</keyword>
<gene>
    <name evidence="8" type="ordered locus">Slip_0215</name>
</gene>
<keyword evidence="9" id="KW-1185">Reference proteome</keyword>
<feature type="transmembrane region" description="Helical" evidence="6">
    <location>
        <begin position="130"/>
        <end position="156"/>
    </location>
</feature>
<dbReference type="GO" id="GO:0005886">
    <property type="term" value="C:plasma membrane"/>
    <property type="evidence" value="ECO:0007669"/>
    <property type="project" value="TreeGrafter"/>
</dbReference>
<evidence type="ECO:0000256" key="3">
    <source>
        <dbReference type="ARBA" id="ARBA00022748"/>
    </source>
</evidence>
<dbReference type="InterPro" id="IPR002541">
    <property type="entry name" value="Cyt_c_assembly"/>
</dbReference>
<evidence type="ECO:0000256" key="6">
    <source>
        <dbReference type="SAM" id="Phobius"/>
    </source>
</evidence>
<feature type="transmembrane region" description="Helical" evidence="6">
    <location>
        <begin position="63"/>
        <end position="84"/>
    </location>
</feature>
<reference evidence="8 9" key="2">
    <citation type="journal article" date="2010" name="Stand. Genomic Sci.">
        <title>Complete genome sequence of Syntrophothermus lipocalidus type strain (TGB-C1).</title>
        <authorList>
            <person name="Djao O.D."/>
            <person name="Zhang X."/>
            <person name="Lucas S."/>
            <person name="Lapidus A."/>
            <person name="Del Rio T.G."/>
            <person name="Nolan M."/>
            <person name="Tice H."/>
            <person name="Cheng J.F."/>
            <person name="Han C."/>
            <person name="Tapia R."/>
            <person name="Goodwin L."/>
            <person name="Pitluck S."/>
            <person name="Liolios K."/>
            <person name="Ivanova N."/>
            <person name="Mavromatis K."/>
            <person name="Mikhailova N."/>
            <person name="Ovchinnikova G."/>
            <person name="Pati A."/>
            <person name="Brambilla E."/>
            <person name="Chen A."/>
            <person name="Palaniappan K."/>
            <person name="Land M."/>
            <person name="Hauser L."/>
            <person name="Chang Y.J."/>
            <person name="Jeffries C.D."/>
            <person name="Rohde M."/>
            <person name="Sikorski J."/>
            <person name="Spring S."/>
            <person name="Goker M."/>
            <person name="Detter J.C."/>
            <person name="Woyke T."/>
            <person name="Bristow J."/>
            <person name="Eisen J.A."/>
            <person name="Markowitz V."/>
            <person name="Hugenholtz P."/>
            <person name="Kyrpides N.C."/>
            <person name="Klenk H.P."/>
        </authorList>
    </citation>
    <scope>NUCLEOTIDE SEQUENCE [LARGE SCALE GENOMIC DNA]</scope>
    <source>
        <strain evidence="9">DSM 12680 / TGB-C1</strain>
    </source>
</reference>
<dbReference type="EMBL" id="CP002048">
    <property type="protein sequence ID" value="ADI01005.1"/>
    <property type="molecule type" value="Genomic_DNA"/>
</dbReference>
<feature type="transmembrane region" description="Helical" evidence="6">
    <location>
        <begin position="93"/>
        <end position="110"/>
    </location>
</feature>
<evidence type="ECO:0000256" key="1">
    <source>
        <dbReference type="ARBA" id="ARBA00004141"/>
    </source>
</evidence>
<evidence type="ECO:0000259" key="7">
    <source>
        <dbReference type="Pfam" id="PF01578"/>
    </source>
</evidence>
<dbReference type="AlphaFoldDB" id="D7CJB6"/>
<evidence type="ECO:0000256" key="5">
    <source>
        <dbReference type="ARBA" id="ARBA00023136"/>
    </source>
</evidence>
<keyword evidence="2 6" id="KW-0812">Transmembrane</keyword>
<feature type="transmembrane region" description="Helical" evidence="6">
    <location>
        <begin position="35"/>
        <end position="57"/>
    </location>
</feature>
<keyword evidence="3" id="KW-0201">Cytochrome c-type biogenesis</keyword>
<accession>D7CJB6</accession>
<dbReference type="PANTHER" id="PTHR30071">
    <property type="entry name" value="HEME EXPORTER PROTEIN C"/>
    <property type="match status" value="1"/>
</dbReference>
<evidence type="ECO:0000256" key="4">
    <source>
        <dbReference type="ARBA" id="ARBA00022989"/>
    </source>
</evidence>
<feature type="transmembrane region" description="Helical" evidence="6">
    <location>
        <begin position="6"/>
        <end position="23"/>
    </location>
</feature>